<name>A0ABY5W3H1_9ACTN</name>
<protein>
    <submittedName>
        <fullName evidence="2">DUF2087 domain-containing protein</fullName>
    </submittedName>
</protein>
<dbReference type="EMBL" id="CP073720">
    <property type="protein sequence ID" value="UWP83779.1"/>
    <property type="molecule type" value="Genomic_DNA"/>
</dbReference>
<reference evidence="2" key="2">
    <citation type="submission" date="2022-09" db="EMBL/GenBank/DDBJ databases">
        <title>Biosynthetic gene clusters of Dactylosporangioum fulvum.</title>
        <authorList>
            <person name="Caradec T."/>
        </authorList>
    </citation>
    <scope>NUCLEOTIDE SEQUENCE</scope>
    <source>
        <strain evidence="2">NRRL B-16292</strain>
    </source>
</reference>
<dbReference type="InterPro" id="IPR018656">
    <property type="entry name" value="DUF2087"/>
</dbReference>
<evidence type="ECO:0000259" key="1">
    <source>
        <dbReference type="Pfam" id="PF09860"/>
    </source>
</evidence>
<proteinExistence type="predicted"/>
<accession>A0ABY5W3H1</accession>
<organism evidence="2 3">
    <name type="scientific">Dactylosporangium fulvum</name>
    <dbReference type="NCBI Taxonomy" id="53359"/>
    <lineage>
        <taxon>Bacteria</taxon>
        <taxon>Bacillati</taxon>
        <taxon>Actinomycetota</taxon>
        <taxon>Actinomycetes</taxon>
        <taxon>Micromonosporales</taxon>
        <taxon>Micromonosporaceae</taxon>
        <taxon>Dactylosporangium</taxon>
    </lineage>
</organism>
<feature type="domain" description="DUF2087" evidence="1">
    <location>
        <begin position="114"/>
        <end position="180"/>
    </location>
</feature>
<dbReference type="Pfam" id="PF09860">
    <property type="entry name" value="DUF2087"/>
    <property type="match status" value="1"/>
</dbReference>
<keyword evidence="3" id="KW-1185">Reference proteome</keyword>
<gene>
    <name evidence="2" type="ORF">Dfulv_05810</name>
</gene>
<evidence type="ECO:0000313" key="3">
    <source>
        <dbReference type="Proteomes" id="UP001059617"/>
    </source>
</evidence>
<sequence>MAVLSPFVTPSPTALCGLLAEETRLRVFAAVVLGARSPSTVEEASGLPSRTVEGAIRRLQQGGLLAVADGALVPLVDAFKDSVRSAAAQAPPAERLDPDRQRDQVLRTFIVDGRLAQMPAAHGKRLVVLEHIAASFEPGVRYPEREVNAVLRAWFDDYAALRRYLVDTGFLSRVDNVYWRSGGAVDV</sequence>
<evidence type="ECO:0000313" key="2">
    <source>
        <dbReference type="EMBL" id="UWP83779.1"/>
    </source>
</evidence>
<dbReference type="RefSeq" id="WP_259861583.1">
    <property type="nucleotide sequence ID" value="NZ_BAAAST010000010.1"/>
</dbReference>
<reference evidence="2" key="1">
    <citation type="submission" date="2021-04" db="EMBL/GenBank/DDBJ databases">
        <authorList>
            <person name="Hartkoorn R.C."/>
            <person name="Beaudoing E."/>
            <person name="Hot D."/>
        </authorList>
    </citation>
    <scope>NUCLEOTIDE SEQUENCE</scope>
    <source>
        <strain evidence="2">NRRL B-16292</strain>
    </source>
</reference>
<dbReference type="Proteomes" id="UP001059617">
    <property type="component" value="Chromosome"/>
</dbReference>